<dbReference type="Pfam" id="PF06074">
    <property type="entry name" value="Portal_Mu"/>
    <property type="match status" value="1"/>
</dbReference>
<proteinExistence type="predicted"/>
<dbReference type="RefSeq" id="WP_171543497.1">
    <property type="nucleotide sequence ID" value="NZ_JABERG010000001.1"/>
</dbReference>
<reference evidence="1 2" key="1">
    <citation type="submission" date="2020-04" db="EMBL/GenBank/DDBJ databases">
        <title>Acinetobacter Taxon 24.</title>
        <authorList>
            <person name="Nemec A."/>
            <person name="Radolfova-Krizova L."/>
            <person name="Higgins P.G."/>
            <person name="Spanelova P."/>
        </authorList>
    </citation>
    <scope>NUCLEOTIDE SEQUENCE [LARGE SCALE GENOMIC DNA]</scope>
    <source>
        <strain evidence="1 2">ANC 4279</strain>
    </source>
</reference>
<protein>
    <submittedName>
        <fullName evidence="1">DUF935 family protein</fullName>
    </submittedName>
</protein>
<keyword evidence="2" id="KW-1185">Reference proteome</keyword>
<accession>A0ABX1UZH5</accession>
<gene>
    <name evidence="1" type="ORF">HLH13_00635</name>
</gene>
<dbReference type="Proteomes" id="UP000546536">
    <property type="component" value="Unassembled WGS sequence"/>
</dbReference>
<comment type="caution">
    <text evidence="1">The sequence shown here is derived from an EMBL/GenBank/DDBJ whole genome shotgun (WGS) entry which is preliminary data.</text>
</comment>
<evidence type="ECO:0000313" key="1">
    <source>
        <dbReference type="EMBL" id="NNH86239.1"/>
    </source>
</evidence>
<evidence type="ECO:0000313" key="2">
    <source>
        <dbReference type="Proteomes" id="UP000546536"/>
    </source>
</evidence>
<organism evidence="1 2">
    <name type="scientific">Acinetobacter terrae</name>
    <dbReference type="NCBI Taxonomy" id="2731247"/>
    <lineage>
        <taxon>Bacteria</taxon>
        <taxon>Pseudomonadati</taxon>
        <taxon>Pseudomonadota</taxon>
        <taxon>Gammaproteobacteria</taxon>
        <taxon>Moraxellales</taxon>
        <taxon>Moraxellaceae</taxon>
        <taxon>Acinetobacter</taxon>
        <taxon>Acinetobacter Taxon 24</taxon>
    </lineage>
</organism>
<sequence>MAKSKNKQKDTKPKSAGLMSEVAVETLSFAMGRAADIDEVLKQAGVSRQRLSVLMADDEISQAMETRLDAVLNAPWRFVEDHGEQTIFLKELFTRWHFEMVTGAWDACPYGYSVMEANYFIDENNRFSIAEIGTKPMEWFEPKNDGALIFRKPQSNTEINVFKTYPLKFFLTRRKPSYKQPYGDPLLSKLYWIWFFKTNSTKFWVKFLERFGSPLLVGKVGGNNRVQADIDAMTSALLNAHSQSVISIGSEDDINTVGTNFSGAGSSAFEAFDNVMTKRVQKVVLGQTLTSGNDGGGGSKALGEVHNEVRLDKRNSDLRMITPVIQDIINALCLLNGFEKHTIILGGEQDLNIKVVERDLKLKTLGVEFNDQYIVETYGLKPEHFKVRAESITANTQFTALPKTAFNFKASANKLSAAQQEVEELTDGQDDLQLLDTEQIKQLVAESDSPEALIFNLSQLIPGATQSQFTANLDQALYAADVLGYAMAKGGQ</sequence>
<dbReference type="EMBL" id="JABERG010000001">
    <property type="protein sequence ID" value="NNH86239.1"/>
    <property type="molecule type" value="Genomic_DNA"/>
</dbReference>
<dbReference type="InterPro" id="IPR009279">
    <property type="entry name" value="Portal_Mu"/>
</dbReference>
<name>A0ABX1UZH5_9GAMM</name>